<feature type="transmembrane region" description="Helical" evidence="7">
    <location>
        <begin position="384"/>
        <end position="405"/>
    </location>
</feature>
<reference evidence="10 11" key="1">
    <citation type="submission" date="2024-02" db="EMBL/GenBank/DDBJ databases">
        <title>Bacteria isolated from the canopy kelp, Nereocystis luetkeana.</title>
        <authorList>
            <person name="Pfister C.A."/>
            <person name="Younker I.T."/>
            <person name="Light S.H."/>
        </authorList>
    </citation>
    <scope>NUCLEOTIDE SEQUENCE [LARGE SCALE GENOMIC DNA]</scope>
    <source>
        <strain evidence="10 11">TI.5.07</strain>
    </source>
</reference>
<dbReference type="Gene3D" id="1.10.287.130">
    <property type="match status" value="1"/>
</dbReference>
<dbReference type="PRINTS" id="PR00344">
    <property type="entry name" value="BCTRLSENSOR"/>
</dbReference>
<evidence type="ECO:0000313" key="10">
    <source>
        <dbReference type="EMBL" id="MEL0617418.1"/>
    </source>
</evidence>
<dbReference type="SMART" id="SM00086">
    <property type="entry name" value="PAC"/>
    <property type="match status" value="1"/>
</dbReference>
<comment type="catalytic activity">
    <reaction evidence="1">
        <text>ATP + protein L-histidine = ADP + protein N-phospho-L-histidine.</text>
        <dbReference type="EC" id="2.7.13.3"/>
    </reaction>
</comment>
<comment type="caution">
    <text evidence="10">The sequence shown here is derived from an EMBL/GenBank/DDBJ whole genome shotgun (WGS) entry which is preliminary data.</text>
</comment>
<gene>
    <name evidence="10" type="ORF">V6243_11295</name>
</gene>
<keyword evidence="10" id="KW-0547">Nucleotide-binding</keyword>
<evidence type="ECO:0000256" key="7">
    <source>
        <dbReference type="SAM" id="Phobius"/>
    </source>
</evidence>
<keyword evidence="3" id="KW-0597">Phosphoprotein</keyword>
<evidence type="ECO:0000313" key="11">
    <source>
        <dbReference type="Proteomes" id="UP001378242"/>
    </source>
</evidence>
<keyword evidence="7" id="KW-0812">Transmembrane</keyword>
<dbReference type="Pfam" id="PF00512">
    <property type="entry name" value="HisKA"/>
    <property type="match status" value="1"/>
</dbReference>
<proteinExistence type="predicted"/>
<keyword evidence="6" id="KW-0902">Two-component regulatory system</keyword>
<evidence type="ECO:0000256" key="2">
    <source>
        <dbReference type="ARBA" id="ARBA00012438"/>
    </source>
</evidence>
<dbReference type="InterPro" id="IPR013655">
    <property type="entry name" value="PAS_fold_3"/>
</dbReference>
<evidence type="ECO:0000256" key="6">
    <source>
        <dbReference type="ARBA" id="ARBA00023012"/>
    </source>
</evidence>
<keyword evidence="5" id="KW-0418">Kinase</keyword>
<evidence type="ECO:0000256" key="4">
    <source>
        <dbReference type="ARBA" id="ARBA00022679"/>
    </source>
</evidence>
<feature type="domain" description="Histidine kinase" evidence="8">
    <location>
        <begin position="614"/>
        <end position="835"/>
    </location>
</feature>
<evidence type="ECO:0000259" key="8">
    <source>
        <dbReference type="PROSITE" id="PS50109"/>
    </source>
</evidence>
<evidence type="ECO:0000259" key="9">
    <source>
        <dbReference type="PROSITE" id="PS50113"/>
    </source>
</evidence>
<dbReference type="EC" id="2.7.13.3" evidence="2"/>
<keyword evidence="4" id="KW-0808">Transferase</keyword>
<evidence type="ECO:0000256" key="3">
    <source>
        <dbReference type="ARBA" id="ARBA00022553"/>
    </source>
</evidence>
<name>A0ABU9GG05_COBMA</name>
<dbReference type="Gene3D" id="3.30.450.20">
    <property type="entry name" value="PAS domain"/>
    <property type="match status" value="3"/>
</dbReference>
<dbReference type="PROSITE" id="PS50113">
    <property type="entry name" value="PAC"/>
    <property type="match status" value="1"/>
</dbReference>
<dbReference type="Pfam" id="PF08447">
    <property type="entry name" value="PAS_3"/>
    <property type="match status" value="1"/>
</dbReference>
<dbReference type="SMART" id="SM00387">
    <property type="entry name" value="HATPase_c"/>
    <property type="match status" value="1"/>
</dbReference>
<dbReference type="InterPro" id="IPR035965">
    <property type="entry name" value="PAS-like_dom_sf"/>
</dbReference>
<dbReference type="InterPro" id="IPR003661">
    <property type="entry name" value="HisK_dim/P_dom"/>
</dbReference>
<feature type="domain" description="PAC" evidence="9">
    <location>
        <begin position="543"/>
        <end position="596"/>
    </location>
</feature>
<feature type="transmembrane region" description="Helical" evidence="7">
    <location>
        <begin position="26"/>
        <end position="48"/>
    </location>
</feature>
<accession>A0ABU9GG05</accession>
<protein>
    <recommendedName>
        <fullName evidence="2">histidine kinase</fullName>
        <ecNumber evidence="2">2.7.13.3</ecNumber>
    </recommendedName>
</protein>
<dbReference type="InterPro" id="IPR000014">
    <property type="entry name" value="PAS"/>
</dbReference>
<dbReference type="SUPFAM" id="SSF55874">
    <property type="entry name" value="ATPase domain of HSP90 chaperone/DNA topoisomerase II/histidine kinase"/>
    <property type="match status" value="1"/>
</dbReference>
<dbReference type="EMBL" id="JBAKAP010000011">
    <property type="protein sequence ID" value="MEL0617418.1"/>
    <property type="molecule type" value="Genomic_DNA"/>
</dbReference>
<dbReference type="InterPro" id="IPR036097">
    <property type="entry name" value="HisK_dim/P_sf"/>
</dbReference>
<dbReference type="CDD" id="cd00130">
    <property type="entry name" value="PAS"/>
    <property type="match status" value="1"/>
</dbReference>
<keyword evidence="10" id="KW-0067">ATP-binding</keyword>
<dbReference type="GO" id="GO:0005524">
    <property type="term" value="F:ATP binding"/>
    <property type="evidence" value="ECO:0007669"/>
    <property type="project" value="UniProtKB-KW"/>
</dbReference>
<sequence length="990" mass="111569">MSKPRPTDGAPRPTRRWVWHELLRHALVPLLVMEVALLGGYLGLHWLVAQQQEATREDLIRTQLEQLSRYEAEHAGMVVEDWRREVQQLAHSALREMDAPIAPGERVREMARHVFSEDGTLYVAEDDGEAGSYYSSLAPSYLQDYGKVARLSRLDTVMQDMLEIRPELRQAWFSSYDGYFRIKPWIDTHGIFTPGVDLTSYGFYYLADDRNNPTREPVVTPAYQDPVGGGWLISTLMPVHRGDFLEGVVGIDVTLDALAKHLESTRLPWNAYLVLVSGNSVLAMPEAGQKDFGVHVTPRIEPTPLTHDRFLETARDQSKSPEMVRLLHGIDDAPHGMRKIPLLAGERLVAWYPVAGTDWRLLAVVDPQQVESGIQHWNTRFNQLGYVMLVGLIAFFLVLLVVMRWRAESMATTLSEALERLSDMALRIGRGQPVVRQRFALQELDQAGEALREAALRRDQIELERAEDARHVEMVMAASGDATWRYDFERDDLHFHENFFLMMGLPIQASMHLADLDAMTHPEDLAGMLESRWRVLHGDSWAEARDVRYRHADGSWVWMQVRGQVTRRDGDGRPLRATGVVLDIQRHKQTLQVLEAARDSATEASQSKSRFFSSFSHEIRTPLNAILGFTDLLADESSLTREQRRYVDEAGHAASQLSALIEDVLQMSSLEAGELPLDCQPLSIGQHLIRLVSQYQPRLDQAELTLSLALEEASLWLNADRRRLDQILGNLMGNAIKYNRAGGWIRLALGRGIDSHGQEMAWVDVEDGGFGFDPNQAAQLFQPFSRLGREDSGIEGTGLGLALSRELARRMQGEITAQSVLGEGACFRIWLPLADVSAHEQVVKAAWSADQALPVACRWLVISTRAEDRLRLEVIGSHVANLDIITASSAAQALRLVRDVSPCMVIFGDVADMSVASLFSEIQRLPREAPLWAVRIGERTGAEADGLPPEFFAVGESPPGMQDVEHWIEWLIVRFREFLEAREQDEERER</sequence>
<keyword evidence="7" id="KW-0472">Membrane</keyword>
<dbReference type="Gene3D" id="3.30.565.10">
    <property type="entry name" value="Histidine kinase-like ATPase, C-terminal domain"/>
    <property type="match status" value="1"/>
</dbReference>
<dbReference type="InterPro" id="IPR005467">
    <property type="entry name" value="His_kinase_dom"/>
</dbReference>
<dbReference type="SMART" id="SM00388">
    <property type="entry name" value="HisKA"/>
    <property type="match status" value="1"/>
</dbReference>
<dbReference type="PROSITE" id="PS50109">
    <property type="entry name" value="HIS_KIN"/>
    <property type="match status" value="1"/>
</dbReference>
<dbReference type="SUPFAM" id="SSF55785">
    <property type="entry name" value="PYP-like sensor domain (PAS domain)"/>
    <property type="match status" value="1"/>
</dbReference>
<dbReference type="InterPro" id="IPR003594">
    <property type="entry name" value="HATPase_dom"/>
</dbReference>
<dbReference type="InterPro" id="IPR004358">
    <property type="entry name" value="Sig_transdc_His_kin-like_C"/>
</dbReference>
<dbReference type="InterPro" id="IPR036890">
    <property type="entry name" value="HATPase_C_sf"/>
</dbReference>
<dbReference type="PANTHER" id="PTHR43711">
    <property type="entry name" value="TWO-COMPONENT HISTIDINE KINASE"/>
    <property type="match status" value="1"/>
</dbReference>
<keyword evidence="7" id="KW-1133">Transmembrane helix</keyword>
<organism evidence="10 11">
    <name type="scientific">Cobetia marina</name>
    <name type="common">Deleya marina</name>
    <dbReference type="NCBI Taxonomy" id="28258"/>
    <lineage>
        <taxon>Bacteria</taxon>
        <taxon>Pseudomonadati</taxon>
        <taxon>Pseudomonadota</taxon>
        <taxon>Gammaproteobacteria</taxon>
        <taxon>Oceanospirillales</taxon>
        <taxon>Halomonadaceae</taxon>
        <taxon>Cobetia</taxon>
    </lineage>
</organism>
<dbReference type="PANTHER" id="PTHR43711:SF1">
    <property type="entry name" value="HISTIDINE KINASE 1"/>
    <property type="match status" value="1"/>
</dbReference>
<evidence type="ECO:0000256" key="5">
    <source>
        <dbReference type="ARBA" id="ARBA00022777"/>
    </source>
</evidence>
<dbReference type="InterPro" id="IPR000700">
    <property type="entry name" value="PAS-assoc_C"/>
</dbReference>
<evidence type="ECO:0000256" key="1">
    <source>
        <dbReference type="ARBA" id="ARBA00000085"/>
    </source>
</evidence>
<keyword evidence="11" id="KW-1185">Reference proteome</keyword>
<dbReference type="SUPFAM" id="SSF47384">
    <property type="entry name" value="Homodimeric domain of signal transducing histidine kinase"/>
    <property type="match status" value="1"/>
</dbReference>
<dbReference type="NCBIfam" id="TIGR00229">
    <property type="entry name" value="sensory_box"/>
    <property type="match status" value="1"/>
</dbReference>
<dbReference type="CDD" id="cd00082">
    <property type="entry name" value="HisKA"/>
    <property type="match status" value="1"/>
</dbReference>
<dbReference type="RefSeq" id="WP_341542506.1">
    <property type="nucleotide sequence ID" value="NZ_JBAKAP010000011.1"/>
</dbReference>
<dbReference type="Proteomes" id="UP001378242">
    <property type="component" value="Unassembled WGS sequence"/>
</dbReference>
<dbReference type="Pfam" id="PF02518">
    <property type="entry name" value="HATPase_c"/>
    <property type="match status" value="1"/>
</dbReference>
<dbReference type="InterPro" id="IPR001610">
    <property type="entry name" value="PAC"/>
</dbReference>
<dbReference type="InterPro" id="IPR050736">
    <property type="entry name" value="Sensor_HK_Regulatory"/>
</dbReference>